<evidence type="ECO:0000313" key="2">
    <source>
        <dbReference type="Proteomes" id="UP000801492"/>
    </source>
</evidence>
<dbReference type="EMBL" id="VTPC01031078">
    <property type="protein sequence ID" value="KAF2891475.1"/>
    <property type="molecule type" value="Genomic_DNA"/>
</dbReference>
<organism evidence="1 2">
    <name type="scientific">Ignelater luminosus</name>
    <name type="common">Cucubano</name>
    <name type="synonym">Pyrophorus luminosus</name>
    <dbReference type="NCBI Taxonomy" id="2038154"/>
    <lineage>
        <taxon>Eukaryota</taxon>
        <taxon>Metazoa</taxon>
        <taxon>Ecdysozoa</taxon>
        <taxon>Arthropoda</taxon>
        <taxon>Hexapoda</taxon>
        <taxon>Insecta</taxon>
        <taxon>Pterygota</taxon>
        <taxon>Neoptera</taxon>
        <taxon>Endopterygota</taxon>
        <taxon>Coleoptera</taxon>
        <taxon>Polyphaga</taxon>
        <taxon>Elateriformia</taxon>
        <taxon>Elateroidea</taxon>
        <taxon>Elateridae</taxon>
        <taxon>Agrypninae</taxon>
        <taxon>Pyrophorini</taxon>
        <taxon>Ignelater</taxon>
    </lineage>
</organism>
<dbReference type="AlphaFoldDB" id="A0A8K0CY41"/>
<proteinExistence type="predicted"/>
<reference evidence="1" key="1">
    <citation type="submission" date="2019-08" db="EMBL/GenBank/DDBJ databases">
        <title>The genome of the North American firefly Photinus pyralis.</title>
        <authorList>
            <consortium name="Photinus pyralis genome working group"/>
            <person name="Fallon T.R."/>
            <person name="Sander Lower S.E."/>
            <person name="Weng J.-K."/>
        </authorList>
    </citation>
    <scope>NUCLEOTIDE SEQUENCE</scope>
    <source>
        <strain evidence="1">TRF0915ILg1</strain>
        <tissue evidence="1">Whole body</tissue>
    </source>
</reference>
<dbReference type="OrthoDB" id="6755551at2759"/>
<accession>A0A8K0CY41</accession>
<protein>
    <submittedName>
        <fullName evidence="1">Uncharacterized protein</fullName>
    </submittedName>
</protein>
<sequence>MKTADNVTEDKKTALNYNQVAHLVKLKWYDFKQRYRLSLKKPERVEGARARKAHDPFTIEDFYDKLEVILEETQLTNKPQNIWNCDESGFCSVPGSTRVICGNRIPAKRITEGNDQNMTTVSTCVNASGQYLPPTIIYKEYPSLLIYDGHALHIEVDLIKLAVANDMIILKLPFHILQPLDVETLEKNNHKGIFKKLLFTIQLLLVLIEKLSINPTIIQTNYGDIDNT</sequence>
<dbReference type="Proteomes" id="UP000801492">
    <property type="component" value="Unassembled WGS sequence"/>
</dbReference>
<gene>
    <name evidence="1" type="ORF">ILUMI_14698</name>
</gene>
<keyword evidence="2" id="KW-1185">Reference proteome</keyword>
<evidence type="ECO:0000313" key="1">
    <source>
        <dbReference type="EMBL" id="KAF2891475.1"/>
    </source>
</evidence>
<name>A0A8K0CY41_IGNLU</name>
<comment type="caution">
    <text evidence="1">The sequence shown here is derived from an EMBL/GenBank/DDBJ whole genome shotgun (WGS) entry which is preliminary data.</text>
</comment>